<dbReference type="RefSeq" id="WP_377327252.1">
    <property type="nucleotide sequence ID" value="NZ_JBHUMZ010000010.1"/>
</dbReference>
<gene>
    <name evidence="8 10" type="primary">dapF</name>
    <name evidence="10" type="ORF">ACFSW4_02535</name>
</gene>
<name>A0ABW5Q7G0_9BACI</name>
<evidence type="ECO:0000256" key="1">
    <source>
        <dbReference type="ARBA" id="ARBA00005196"/>
    </source>
</evidence>
<dbReference type="EC" id="5.1.1.7" evidence="3 8"/>
<feature type="binding site" evidence="8">
    <location>
        <position position="168"/>
    </location>
    <ligand>
        <name>substrate</name>
    </ligand>
</feature>
<dbReference type="SUPFAM" id="SSF54506">
    <property type="entry name" value="Diaminopimelate epimerase-like"/>
    <property type="match status" value="1"/>
</dbReference>
<dbReference type="InterPro" id="IPR018510">
    <property type="entry name" value="DAP_epimerase_AS"/>
</dbReference>
<evidence type="ECO:0000313" key="10">
    <source>
        <dbReference type="EMBL" id="MFD2637750.1"/>
    </source>
</evidence>
<evidence type="ECO:0000256" key="7">
    <source>
        <dbReference type="ARBA" id="ARBA00051712"/>
    </source>
</evidence>
<comment type="subunit">
    <text evidence="8">Homodimer.</text>
</comment>
<comment type="caution">
    <text evidence="10">The sequence shown here is derived from an EMBL/GenBank/DDBJ whole genome shotgun (WGS) entry which is preliminary data.</text>
</comment>
<comment type="similarity">
    <text evidence="2 8">Belongs to the diaminopimelate epimerase family.</text>
</comment>
<comment type="pathway">
    <text evidence="1 8">Amino-acid biosynthesis; L-lysine biosynthesis via DAP pathway; DL-2,6-diaminopimelate from LL-2,6-diaminopimelate: step 1/1.</text>
</comment>
<sequence>MNIPFTKMHGLGNNYIYIDGFKVDLKEEHLPNLAKDVSNVFTGIGSDGLILMLPSDFADVRMRIFNKDGSEAMNCGNGLRCVAKLAYDLGYVKTQTFKVEAKSGVVDAEVELEQGLVKNVTIDMGQPILERSQIPMKTLTGAEEDHVIQEPFLVGEEDLYATAVSMGNPHVVFYVDDIADAPIQTVGPAVTDDQRFPEGVNVEFVEVVNDSEINFRVWERGSGITQACGTGACAAVVSSVLNDYVPKGDEVTVHLDGGDLMITWKEDGHVMMKGPAVTVASGEYYWQKI</sequence>
<feature type="active site" description="Proton donor" evidence="8">
    <location>
        <position position="75"/>
    </location>
</feature>
<proteinExistence type="inferred from homology"/>
<evidence type="ECO:0000313" key="11">
    <source>
        <dbReference type="Proteomes" id="UP001597452"/>
    </source>
</evidence>
<dbReference type="Pfam" id="PF01678">
    <property type="entry name" value="DAP_epimerase"/>
    <property type="match status" value="2"/>
</dbReference>
<dbReference type="HAMAP" id="MF_00197">
    <property type="entry name" value="DAP_epimerase"/>
    <property type="match status" value="1"/>
</dbReference>
<feature type="active site" description="Proton acceptor" evidence="8">
    <location>
        <position position="228"/>
    </location>
</feature>
<dbReference type="PANTHER" id="PTHR31689:SF0">
    <property type="entry name" value="DIAMINOPIMELATE EPIMERASE"/>
    <property type="match status" value="1"/>
</dbReference>
<feature type="binding site" evidence="8">
    <location>
        <position position="66"/>
    </location>
    <ligand>
        <name>substrate</name>
    </ligand>
</feature>
<evidence type="ECO:0000256" key="5">
    <source>
        <dbReference type="ARBA" id="ARBA00023154"/>
    </source>
</evidence>
<feature type="binding site" evidence="8">
    <location>
        <begin position="76"/>
        <end position="77"/>
    </location>
    <ligand>
        <name>substrate</name>
    </ligand>
</feature>
<dbReference type="PANTHER" id="PTHR31689">
    <property type="entry name" value="DIAMINOPIMELATE EPIMERASE, CHLOROPLASTIC"/>
    <property type="match status" value="1"/>
</dbReference>
<dbReference type="Proteomes" id="UP001597452">
    <property type="component" value="Unassembled WGS sequence"/>
</dbReference>
<keyword evidence="8" id="KW-0963">Cytoplasm</keyword>
<dbReference type="NCBIfam" id="TIGR00652">
    <property type="entry name" value="DapF"/>
    <property type="match status" value="1"/>
</dbReference>
<comment type="subcellular location">
    <subcellularLocation>
        <location evidence="8">Cytoplasm</location>
    </subcellularLocation>
</comment>
<dbReference type="EMBL" id="JBHUMZ010000010">
    <property type="protein sequence ID" value="MFD2637750.1"/>
    <property type="molecule type" value="Genomic_DNA"/>
</dbReference>
<protein>
    <recommendedName>
        <fullName evidence="3 8">Diaminopimelate epimerase</fullName>
        <shortName evidence="8">DAP epimerase</shortName>
        <ecNumber evidence="3 8">5.1.1.7</ecNumber>
    </recommendedName>
    <alternativeName>
        <fullName evidence="8">PLP-independent amino acid racemase</fullName>
    </alternativeName>
</protein>
<keyword evidence="5 8" id="KW-0457">Lysine biosynthesis</keyword>
<evidence type="ECO:0000256" key="9">
    <source>
        <dbReference type="PROSITE-ProRule" id="PRU10125"/>
    </source>
</evidence>
<organism evidence="10 11">
    <name type="scientific">Piscibacillus salipiscarius</name>
    <dbReference type="NCBI Taxonomy" id="299480"/>
    <lineage>
        <taxon>Bacteria</taxon>
        <taxon>Bacillati</taxon>
        <taxon>Bacillota</taxon>
        <taxon>Bacilli</taxon>
        <taxon>Bacillales</taxon>
        <taxon>Bacillaceae</taxon>
        <taxon>Piscibacillus</taxon>
    </lineage>
</organism>
<comment type="catalytic activity">
    <reaction evidence="7 8">
        <text>(2S,6S)-2,6-diaminopimelate = meso-2,6-diaminopimelate</text>
        <dbReference type="Rhea" id="RHEA:15393"/>
        <dbReference type="ChEBI" id="CHEBI:57609"/>
        <dbReference type="ChEBI" id="CHEBI:57791"/>
        <dbReference type="EC" id="5.1.1.7"/>
    </reaction>
</comment>
<keyword evidence="4 8" id="KW-0028">Amino-acid biosynthesis</keyword>
<evidence type="ECO:0000256" key="2">
    <source>
        <dbReference type="ARBA" id="ARBA00010219"/>
    </source>
</evidence>
<evidence type="ECO:0000256" key="6">
    <source>
        <dbReference type="ARBA" id="ARBA00023235"/>
    </source>
</evidence>
<feature type="site" description="Could be important to modulate the pK values of the two catalytic cysteine residues" evidence="8">
    <location>
        <position position="170"/>
    </location>
</feature>
<dbReference type="PROSITE" id="PS01326">
    <property type="entry name" value="DAP_EPIMERASE"/>
    <property type="match status" value="1"/>
</dbReference>
<feature type="binding site" evidence="8">
    <location>
        <begin position="219"/>
        <end position="220"/>
    </location>
    <ligand>
        <name>substrate</name>
    </ligand>
</feature>
<feature type="binding site" evidence="8">
    <location>
        <position position="201"/>
    </location>
    <ligand>
        <name>substrate</name>
    </ligand>
</feature>
<dbReference type="GO" id="GO:0008837">
    <property type="term" value="F:diaminopimelate epimerase activity"/>
    <property type="evidence" value="ECO:0007669"/>
    <property type="project" value="UniProtKB-EC"/>
</dbReference>
<accession>A0ABW5Q7G0</accession>
<dbReference type="Gene3D" id="3.10.310.10">
    <property type="entry name" value="Diaminopimelate Epimerase, Chain A, domain 1"/>
    <property type="match status" value="2"/>
</dbReference>
<dbReference type="InterPro" id="IPR001653">
    <property type="entry name" value="DAP_epimerase_DapF"/>
</dbReference>
<evidence type="ECO:0000256" key="3">
    <source>
        <dbReference type="ARBA" id="ARBA00013080"/>
    </source>
</evidence>
<evidence type="ECO:0000256" key="4">
    <source>
        <dbReference type="ARBA" id="ARBA00022605"/>
    </source>
</evidence>
<feature type="site" description="Could be important to modulate the pK values of the two catalytic cysteine residues" evidence="8">
    <location>
        <position position="219"/>
    </location>
</feature>
<feature type="active site" evidence="9">
    <location>
        <position position="75"/>
    </location>
</feature>
<reference evidence="11" key="1">
    <citation type="journal article" date="2019" name="Int. J. Syst. Evol. Microbiol.">
        <title>The Global Catalogue of Microorganisms (GCM) 10K type strain sequencing project: providing services to taxonomists for standard genome sequencing and annotation.</title>
        <authorList>
            <consortium name="The Broad Institute Genomics Platform"/>
            <consortium name="The Broad Institute Genome Sequencing Center for Infectious Disease"/>
            <person name="Wu L."/>
            <person name="Ma J."/>
        </authorList>
    </citation>
    <scope>NUCLEOTIDE SEQUENCE [LARGE SCALE GENOMIC DNA]</scope>
    <source>
        <strain evidence="11">TISTR 1571</strain>
    </source>
</reference>
<evidence type="ECO:0000256" key="8">
    <source>
        <dbReference type="HAMAP-Rule" id="MF_00197"/>
    </source>
</evidence>
<keyword evidence="6 8" id="KW-0413">Isomerase</keyword>
<feature type="binding site" evidence="8">
    <location>
        <position position="13"/>
    </location>
    <ligand>
        <name>substrate</name>
    </ligand>
</feature>
<keyword evidence="11" id="KW-1185">Reference proteome</keyword>
<feature type="binding site" evidence="8">
    <location>
        <begin position="229"/>
        <end position="230"/>
    </location>
    <ligand>
        <name>substrate</name>
    </ligand>
</feature>
<comment type="function">
    <text evidence="8">Catalyzes the stereoinversion of LL-2,6-diaminopimelate (L,L-DAP) to meso-diaminopimelate (meso-DAP), a precursor of L-lysine and an essential component of the bacterial peptidoglycan.</text>
</comment>
<comment type="caution">
    <text evidence="8">Lacks conserved residue(s) required for the propagation of feature annotation.</text>
</comment>